<feature type="region of interest" description="Disordered" evidence="1">
    <location>
        <begin position="210"/>
        <end position="233"/>
    </location>
</feature>
<evidence type="ECO:0000313" key="3">
    <source>
        <dbReference type="EMBL" id="KAF7505372.1"/>
    </source>
</evidence>
<proteinExistence type="predicted"/>
<comment type="caution">
    <text evidence="3">The sequence shown here is derived from an EMBL/GenBank/DDBJ whole genome shotgun (WGS) entry which is preliminary data.</text>
</comment>
<feature type="domain" description="Clr5" evidence="2">
    <location>
        <begin position="21"/>
        <end position="71"/>
    </location>
</feature>
<dbReference type="InterPro" id="IPR025676">
    <property type="entry name" value="Clr5_dom"/>
</dbReference>
<dbReference type="Proteomes" id="UP000606974">
    <property type="component" value="Unassembled WGS sequence"/>
</dbReference>
<dbReference type="AlphaFoldDB" id="A0A8H7AE23"/>
<dbReference type="Pfam" id="PF14420">
    <property type="entry name" value="Clr5"/>
    <property type="match status" value="1"/>
</dbReference>
<reference evidence="3" key="1">
    <citation type="submission" date="2020-02" db="EMBL/GenBank/DDBJ databases">
        <authorList>
            <person name="Palmer J.M."/>
        </authorList>
    </citation>
    <scope>NUCLEOTIDE SEQUENCE</scope>
    <source>
        <strain evidence="3">EPUS1.4</strain>
        <tissue evidence="3">Thallus</tissue>
    </source>
</reference>
<organism evidence="3 4">
    <name type="scientific">Endocarpon pusillum</name>
    <dbReference type="NCBI Taxonomy" id="364733"/>
    <lineage>
        <taxon>Eukaryota</taxon>
        <taxon>Fungi</taxon>
        <taxon>Dikarya</taxon>
        <taxon>Ascomycota</taxon>
        <taxon>Pezizomycotina</taxon>
        <taxon>Eurotiomycetes</taxon>
        <taxon>Chaetothyriomycetidae</taxon>
        <taxon>Verrucariales</taxon>
        <taxon>Verrucariaceae</taxon>
        <taxon>Endocarpon</taxon>
    </lineage>
</organism>
<dbReference type="EMBL" id="JAACFV010000111">
    <property type="protein sequence ID" value="KAF7505372.1"/>
    <property type="molecule type" value="Genomic_DNA"/>
</dbReference>
<evidence type="ECO:0000256" key="1">
    <source>
        <dbReference type="SAM" id="MobiDB-lite"/>
    </source>
</evidence>
<accession>A0A8H7AE23</accession>
<evidence type="ECO:0000313" key="4">
    <source>
        <dbReference type="Proteomes" id="UP000606974"/>
    </source>
</evidence>
<feature type="compositionally biased region" description="Polar residues" evidence="1">
    <location>
        <begin position="875"/>
        <end position="891"/>
    </location>
</feature>
<name>A0A8H7AE23_9EURO</name>
<keyword evidence="4" id="KW-1185">Reference proteome</keyword>
<gene>
    <name evidence="3" type="ORF">GJ744_000993</name>
</gene>
<dbReference type="OrthoDB" id="823504at2759"/>
<sequence length="901" mass="100011">MSFRPLKWVANAPTRAPPISTAEWDRYRDHITRMHNEGKTRKEISEVMAQDFDFKPSAHQYTSQFEKWGLKRYNTRKGSVQPKVEHQPVDIPQMEGTTNEEDLDLTFPIFEASSDSRKPAMGSFPHPEAVQDLHDITSNLDISGEVSGAQNPFLDLIESGNILDQGVPMFDARPPTSWSPALASNPMLRDPPRQSAGENDIVLEAEDLPAIGNGTPQVSPRASGESPHEPTGMEMSGIILDAQPDAMVISRGSDADSNIGINPFGPGSESSSIVTVAGPSRPNIPFCRVYNSQQNPFNLKIEVERLFASDTWHAGANDSIGSLSENMSMLSIDARPDNSPITSRTKLVQSDKEIPDDDVSDWRSIETRSLSPIQADYTSGLVLSTENVNKLELLRGRYSSRQLRNARRLLSKGKISNEDIKLVLQSADFLRVSLLFEDALDMYLLVYLFLADADSPLFDQFLLLQTIIGCVESTRTISGVRLVKDMLLHASANYTNASFVEATGFPLPYLFGHIAMLENNNDLAVRYFRQAVQELGRFGFRDSAAVTSVLVHQLVTKLETLNARLDPNFGRFNSDLDWLNIAHWELRNEESPSTLPAAVKALLTWCISTIDDERLDATIEDCFLLSEEAFSIDRDGSGNTLHVTLIMCAHFWTMWGCENFTGSQSDISLHVKPSIELINQELEVDLLVIFAAVARMIMEQVNDTLPAVEDEPGESNLVTHIRNNALRLSTLDPVKLEKSFIKTYFFVNTNAPNFGEGLHPRKYIRAIALQGMPEAIVRSRIGPSWMVDSPSRSNASIKSTSTRFGAAPLQLLYRSTLHSSPRSSLSGLATMRALRDALKRRVSVRSGRSETSYIPSKAMRQSSIDSFRRLMGPSLTSVNIHNTGSSGQGSRPSMEEENQIS</sequence>
<evidence type="ECO:0000259" key="2">
    <source>
        <dbReference type="Pfam" id="PF14420"/>
    </source>
</evidence>
<feature type="region of interest" description="Disordered" evidence="1">
    <location>
        <begin position="875"/>
        <end position="901"/>
    </location>
</feature>
<protein>
    <recommendedName>
        <fullName evidence="2">Clr5 domain-containing protein</fullName>
    </recommendedName>
</protein>
<feature type="region of interest" description="Disordered" evidence="1">
    <location>
        <begin position="176"/>
        <end position="195"/>
    </location>
</feature>